<dbReference type="SUPFAM" id="SSF51735">
    <property type="entry name" value="NAD(P)-binding Rossmann-fold domains"/>
    <property type="match status" value="1"/>
</dbReference>
<dbReference type="PRINTS" id="PR01713">
    <property type="entry name" value="NUCEPIMERASE"/>
</dbReference>
<dbReference type="EMBL" id="CP003364">
    <property type="protein sequence ID" value="AGA28112.1"/>
    <property type="molecule type" value="Genomic_DNA"/>
</dbReference>
<accession>L0DFS5</accession>
<feature type="region of interest" description="Disordered" evidence="2">
    <location>
        <begin position="1"/>
        <end position="23"/>
    </location>
</feature>
<organism evidence="4 5">
    <name type="scientific">Singulisphaera acidiphila (strain ATCC BAA-1392 / DSM 18658 / VKM B-2454 / MOB10)</name>
    <dbReference type="NCBI Taxonomy" id="886293"/>
    <lineage>
        <taxon>Bacteria</taxon>
        <taxon>Pseudomonadati</taxon>
        <taxon>Planctomycetota</taxon>
        <taxon>Planctomycetia</taxon>
        <taxon>Isosphaerales</taxon>
        <taxon>Isosphaeraceae</taxon>
        <taxon>Singulisphaera</taxon>
    </lineage>
</organism>
<protein>
    <submittedName>
        <fullName evidence="4">UDP-glucose 4-epimerase</fullName>
    </submittedName>
</protein>
<evidence type="ECO:0000256" key="1">
    <source>
        <dbReference type="ARBA" id="ARBA00007637"/>
    </source>
</evidence>
<evidence type="ECO:0000256" key="2">
    <source>
        <dbReference type="SAM" id="MobiDB-lite"/>
    </source>
</evidence>
<evidence type="ECO:0000313" key="4">
    <source>
        <dbReference type="EMBL" id="AGA28112.1"/>
    </source>
</evidence>
<gene>
    <name evidence="4" type="ordered locus">Sinac_3884</name>
</gene>
<dbReference type="AlphaFoldDB" id="L0DFS5"/>
<proteinExistence type="inferred from homology"/>
<dbReference type="RefSeq" id="WP_015247246.1">
    <property type="nucleotide sequence ID" value="NC_019892.1"/>
</dbReference>
<dbReference type="KEGG" id="saci:Sinac_3884"/>
<name>L0DFS5_SINAD</name>
<comment type="similarity">
    <text evidence="1">Belongs to the NAD(P)-dependent epimerase/dehydratase family.</text>
</comment>
<reference evidence="4 5" key="1">
    <citation type="submission" date="2012-02" db="EMBL/GenBank/DDBJ databases">
        <title>Complete sequence of chromosome of Singulisphaera acidiphila DSM 18658.</title>
        <authorList>
            <consortium name="US DOE Joint Genome Institute (JGI-PGF)"/>
            <person name="Lucas S."/>
            <person name="Copeland A."/>
            <person name="Lapidus A."/>
            <person name="Glavina del Rio T."/>
            <person name="Dalin E."/>
            <person name="Tice H."/>
            <person name="Bruce D."/>
            <person name="Goodwin L."/>
            <person name="Pitluck S."/>
            <person name="Peters L."/>
            <person name="Ovchinnikova G."/>
            <person name="Chertkov O."/>
            <person name="Kyrpides N."/>
            <person name="Mavromatis K."/>
            <person name="Ivanova N."/>
            <person name="Brettin T."/>
            <person name="Detter J.C."/>
            <person name="Han C."/>
            <person name="Larimer F."/>
            <person name="Land M."/>
            <person name="Hauser L."/>
            <person name="Markowitz V."/>
            <person name="Cheng J.-F."/>
            <person name="Hugenholtz P."/>
            <person name="Woyke T."/>
            <person name="Wu D."/>
            <person name="Tindall B."/>
            <person name="Pomrenke H."/>
            <person name="Brambilla E."/>
            <person name="Klenk H.-P."/>
            <person name="Eisen J.A."/>
        </authorList>
    </citation>
    <scope>NUCLEOTIDE SEQUENCE [LARGE SCALE GENOMIC DNA]</scope>
    <source>
        <strain evidence="5">ATCC BAA-1392 / DSM 18658 / VKM B-2454 / MOB10</strain>
    </source>
</reference>
<dbReference type="InterPro" id="IPR001509">
    <property type="entry name" value="Epimerase_deHydtase"/>
</dbReference>
<feature type="domain" description="NAD-dependent epimerase/dehydratase" evidence="3">
    <location>
        <begin position="48"/>
        <end position="285"/>
    </location>
</feature>
<dbReference type="HOGENOM" id="CLU_007383_1_7_0"/>
<sequence>MRIDNQAVDGSTRPSDPLPQEQNRIDRARRASHDITQGFSHMKNTGLVVVTGGAGFIGSHLAEALIGEGFRVRIVDNLSTGHRSNLAHLEGRYDWLEGNVADFEVCRRAVEGAEFVFHEAAIPSVPRSVREPLSSHESGPTATLNMLEAARQAGVKRFMFAASSAAYGETVESPKHEAIYPEPLSPYAAGKLAGEHYVSVYAKTMGLDGVSLRYFNIFGPRQDPTSPYSGVISLFARAMSEGRRPTIFGDGGQTRDYTYVSNVVAANLAAMRSERPLAGAILNVGIGRSVSLLDLVAAINAILGTRIEPEFKPPREGDVRHSLANLERIQAALGYRPEVNFEEGLKRTLAG</sequence>
<dbReference type="PANTHER" id="PTHR43000">
    <property type="entry name" value="DTDP-D-GLUCOSE 4,6-DEHYDRATASE-RELATED"/>
    <property type="match status" value="1"/>
</dbReference>
<dbReference type="Pfam" id="PF01370">
    <property type="entry name" value="Epimerase"/>
    <property type="match status" value="1"/>
</dbReference>
<dbReference type="Proteomes" id="UP000010798">
    <property type="component" value="Chromosome"/>
</dbReference>
<dbReference type="CDD" id="cd05256">
    <property type="entry name" value="UDP_AE_SDR_e"/>
    <property type="match status" value="1"/>
</dbReference>
<dbReference type="STRING" id="886293.Sinac_3884"/>
<dbReference type="InterPro" id="IPR036291">
    <property type="entry name" value="NAD(P)-bd_dom_sf"/>
</dbReference>
<dbReference type="eggNOG" id="COG0451">
    <property type="taxonomic scope" value="Bacteria"/>
</dbReference>
<keyword evidence="5" id="KW-1185">Reference proteome</keyword>
<evidence type="ECO:0000313" key="5">
    <source>
        <dbReference type="Proteomes" id="UP000010798"/>
    </source>
</evidence>
<dbReference type="Gene3D" id="3.40.50.720">
    <property type="entry name" value="NAD(P)-binding Rossmann-like Domain"/>
    <property type="match status" value="1"/>
</dbReference>
<dbReference type="Gene3D" id="3.90.25.10">
    <property type="entry name" value="UDP-galactose 4-epimerase, domain 1"/>
    <property type="match status" value="1"/>
</dbReference>
<evidence type="ECO:0000259" key="3">
    <source>
        <dbReference type="Pfam" id="PF01370"/>
    </source>
</evidence>